<dbReference type="EMBL" id="MFKQ01000012">
    <property type="protein sequence ID" value="OGG47365.1"/>
    <property type="molecule type" value="Genomic_DNA"/>
</dbReference>
<accession>A0A1F6CDP1</accession>
<evidence type="ECO:0000313" key="1">
    <source>
        <dbReference type="EMBL" id="OGG47365.1"/>
    </source>
</evidence>
<name>A0A1F6CDP1_9BACT</name>
<gene>
    <name evidence="1" type="ORF">A2671_02310</name>
</gene>
<protein>
    <submittedName>
        <fullName evidence="1">Uncharacterized protein</fullName>
    </submittedName>
</protein>
<proteinExistence type="predicted"/>
<dbReference type="Proteomes" id="UP000178344">
    <property type="component" value="Unassembled WGS sequence"/>
</dbReference>
<organism evidence="1 2">
    <name type="scientific">Candidatus Kaiserbacteria bacterium RIFCSPHIGHO2_01_FULL_49_13</name>
    <dbReference type="NCBI Taxonomy" id="1798477"/>
    <lineage>
        <taxon>Bacteria</taxon>
        <taxon>Candidatus Kaiseribacteriota</taxon>
    </lineage>
</organism>
<reference evidence="1 2" key="1">
    <citation type="journal article" date="2016" name="Nat. Commun.">
        <title>Thousands of microbial genomes shed light on interconnected biogeochemical processes in an aquifer system.</title>
        <authorList>
            <person name="Anantharaman K."/>
            <person name="Brown C.T."/>
            <person name="Hug L.A."/>
            <person name="Sharon I."/>
            <person name="Castelle C.J."/>
            <person name="Probst A.J."/>
            <person name="Thomas B.C."/>
            <person name="Singh A."/>
            <person name="Wilkins M.J."/>
            <person name="Karaoz U."/>
            <person name="Brodie E.L."/>
            <person name="Williams K.H."/>
            <person name="Hubbard S.S."/>
            <person name="Banfield J.F."/>
        </authorList>
    </citation>
    <scope>NUCLEOTIDE SEQUENCE [LARGE SCALE GENOMIC DNA]</scope>
</reference>
<comment type="caution">
    <text evidence="1">The sequence shown here is derived from an EMBL/GenBank/DDBJ whole genome shotgun (WGS) entry which is preliminary data.</text>
</comment>
<dbReference type="AlphaFoldDB" id="A0A1F6CDP1"/>
<evidence type="ECO:0000313" key="2">
    <source>
        <dbReference type="Proteomes" id="UP000178344"/>
    </source>
</evidence>
<sequence>MRLVIAVLVSMILLIPKQGRANLETSVRFVDECLELVHYDYDLFRYLEKYDAARKNKWVHYEKHWFDQITYLFELRSHCDERAKIRRVKQSKKKSLRN</sequence>